<keyword evidence="1" id="KW-1133">Transmembrane helix</keyword>
<keyword evidence="4" id="KW-1185">Reference proteome</keyword>
<evidence type="ECO:0000256" key="2">
    <source>
        <dbReference type="SAM" id="SignalP"/>
    </source>
</evidence>
<name>A0AAN9SSD9_PSOTE</name>
<protein>
    <submittedName>
        <fullName evidence="3">Uncharacterized protein</fullName>
    </submittedName>
</protein>
<dbReference type="EMBL" id="JAYMYS010000002">
    <property type="protein sequence ID" value="KAK7405298.1"/>
    <property type="molecule type" value="Genomic_DNA"/>
</dbReference>
<accession>A0AAN9SSD9</accession>
<keyword evidence="1" id="KW-0472">Membrane</keyword>
<dbReference type="AlphaFoldDB" id="A0AAN9SSD9"/>
<feature type="chain" id="PRO_5042952124" evidence="2">
    <location>
        <begin position="17"/>
        <end position="164"/>
    </location>
</feature>
<proteinExistence type="predicted"/>
<evidence type="ECO:0000313" key="3">
    <source>
        <dbReference type="EMBL" id="KAK7405298.1"/>
    </source>
</evidence>
<feature type="transmembrane region" description="Helical" evidence="1">
    <location>
        <begin position="125"/>
        <end position="149"/>
    </location>
</feature>
<keyword evidence="2" id="KW-0732">Signal</keyword>
<reference evidence="3 4" key="1">
    <citation type="submission" date="2024-01" db="EMBL/GenBank/DDBJ databases">
        <title>The genomes of 5 underutilized Papilionoideae crops provide insights into root nodulation and disease resistanc.</title>
        <authorList>
            <person name="Jiang F."/>
        </authorList>
    </citation>
    <scope>NUCLEOTIDE SEQUENCE [LARGE SCALE GENOMIC DNA]</scope>
    <source>
        <strain evidence="3">DUOXIRENSHENG_FW03</strain>
        <tissue evidence="3">Leaves</tissue>
    </source>
</reference>
<organism evidence="3 4">
    <name type="scientific">Psophocarpus tetragonolobus</name>
    <name type="common">Winged bean</name>
    <name type="synonym">Dolichos tetragonolobus</name>
    <dbReference type="NCBI Taxonomy" id="3891"/>
    <lineage>
        <taxon>Eukaryota</taxon>
        <taxon>Viridiplantae</taxon>
        <taxon>Streptophyta</taxon>
        <taxon>Embryophyta</taxon>
        <taxon>Tracheophyta</taxon>
        <taxon>Spermatophyta</taxon>
        <taxon>Magnoliopsida</taxon>
        <taxon>eudicotyledons</taxon>
        <taxon>Gunneridae</taxon>
        <taxon>Pentapetalae</taxon>
        <taxon>rosids</taxon>
        <taxon>fabids</taxon>
        <taxon>Fabales</taxon>
        <taxon>Fabaceae</taxon>
        <taxon>Papilionoideae</taxon>
        <taxon>50 kb inversion clade</taxon>
        <taxon>NPAAA clade</taxon>
        <taxon>indigoferoid/millettioid clade</taxon>
        <taxon>Phaseoleae</taxon>
        <taxon>Psophocarpus</taxon>
    </lineage>
</organism>
<evidence type="ECO:0000313" key="4">
    <source>
        <dbReference type="Proteomes" id="UP001386955"/>
    </source>
</evidence>
<evidence type="ECO:0000256" key="1">
    <source>
        <dbReference type="SAM" id="Phobius"/>
    </source>
</evidence>
<comment type="caution">
    <text evidence="3">The sequence shown here is derived from an EMBL/GenBank/DDBJ whole genome shotgun (WGS) entry which is preliminary data.</text>
</comment>
<keyword evidence="1" id="KW-0812">Transmembrane</keyword>
<feature type="signal peptide" evidence="2">
    <location>
        <begin position="1"/>
        <end position="16"/>
    </location>
</feature>
<dbReference type="Proteomes" id="UP001386955">
    <property type="component" value="Unassembled WGS sequence"/>
</dbReference>
<gene>
    <name evidence="3" type="ORF">VNO78_06505</name>
</gene>
<sequence>MVFWDIFWLWFTCVEPGIRLRYENSCIDHGEQLKTQQGTQTKEEPEAPLSPAMDVVVRIFKHLQFWMNFCFHSQTEDVVIRISMVKHEACPGNGKVIAKSDGVNTAGDNDVRIHMHILWRLNESFVSTAGVSIPMFAAVALLSLMALTFSERHRCCLIQSMKLL</sequence>